<protein>
    <submittedName>
        <fullName evidence="1">Uncharacterized protein</fullName>
    </submittedName>
</protein>
<dbReference type="AlphaFoldDB" id="A0A8J4F545"/>
<comment type="caution">
    <text evidence="1">The sequence shown here is derived from an EMBL/GenBank/DDBJ whole genome shotgun (WGS) entry which is preliminary data.</text>
</comment>
<dbReference type="PANTHER" id="PTHR40422:SF1">
    <property type="entry name" value="TRANSLATION MACHINERY-ASSOCIATED PROTEIN 17"/>
    <property type="match status" value="1"/>
</dbReference>
<sequence length="201" mass="21062">MSAPILKLEIDELKNSIHHLERSNCELKDLLQTDPDPEYRIAIGENITTIAKKRARVAALEEELRRLAGEEYEHDAAVAVPACDEASRDQSVAAETSGAITYRGANDLQIAASQAGPQEEQPTSFNMEVDTAAGTDDTEGSSVAAQFGHRYVTSDVGAAVWHGVEPGEAPGAATEAAPAIETAGTGAECSGTAGLSSGLWL</sequence>
<dbReference type="Proteomes" id="UP000747399">
    <property type="component" value="Unassembled WGS sequence"/>
</dbReference>
<dbReference type="GO" id="GO:0030674">
    <property type="term" value="F:protein-macromolecule adaptor activity"/>
    <property type="evidence" value="ECO:0007669"/>
    <property type="project" value="TreeGrafter"/>
</dbReference>
<dbReference type="PANTHER" id="PTHR40422">
    <property type="entry name" value="TRANSLATION MACHINERY-ASSOCIATED PROTEIN 17"/>
    <property type="match status" value="1"/>
</dbReference>
<organism evidence="1 2">
    <name type="scientific">Volvox africanus</name>
    <dbReference type="NCBI Taxonomy" id="51714"/>
    <lineage>
        <taxon>Eukaryota</taxon>
        <taxon>Viridiplantae</taxon>
        <taxon>Chlorophyta</taxon>
        <taxon>core chlorophytes</taxon>
        <taxon>Chlorophyceae</taxon>
        <taxon>CS clade</taxon>
        <taxon>Chlamydomonadales</taxon>
        <taxon>Volvocaceae</taxon>
        <taxon>Volvox</taxon>
    </lineage>
</organism>
<gene>
    <name evidence="1" type="ORF">Vafri_12115</name>
</gene>
<evidence type="ECO:0000313" key="2">
    <source>
        <dbReference type="Proteomes" id="UP000747399"/>
    </source>
</evidence>
<proteinExistence type="predicted"/>
<accession>A0A8J4F545</accession>
<reference evidence="1" key="1">
    <citation type="journal article" date="2021" name="Proc. Natl. Acad. Sci. U.S.A.">
        <title>Three genomes in the algal genus Volvox reveal the fate of a haploid sex-determining region after a transition to homothallism.</title>
        <authorList>
            <person name="Yamamoto K."/>
            <person name="Hamaji T."/>
            <person name="Kawai-Toyooka H."/>
            <person name="Matsuzaki R."/>
            <person name="Takahashi F."/>
            <person name="Nishimura Y."/>
            <person name="Kawachi M."/>
            <person name="Noguchi H."/>
            <person name="Minakuchi Y."/>
            <person name="Umen J.G."/>
            <person name="Toyoda A."/>
            <person name="Nozaki H."/>
        </authorList>
    </citation>
    <scope>NUCLEOTIDE SEQUENCE</scope>
    <source>
        <strain evidence="1">NIES-3780</strain>
    </source>
</reference>
<evidence type="ECO:0000313" key="1">
    <source>
        <dbReference type="EMBL" id="GIL56878.1"/>
    </source>
</evidence>
<dbReference type="GO" id="GO:0070682">
    <property type="term" value="P:proteasome regulatory particle assembly"/>
    <property type="evidence" value="ECO:0007669"/>
    <property type="project" value="InterPro"/>
</dbReference>
<dbReference type="InterPro" id="IPR038966">
    <property type="entry name" value="TMA17"/>
</dbReference>
<keyword evidence="2" id="KW-1185">Reference proteome</keyword>
<dbReference type="EMBL" id="BNCO01000026">
    <property type="protein sequence ID" value="GIL56878.1"/>
    <property type="molecule type" value="Genomic_DNA"/>
</dbReference>
<name>A0A8J4F545_9CHLO</name>